<name>A0A821VF57_9BILA</name>
<comment type="caution">
    <text evidence="1">The sequence shown here is derived from an EMBL/GenBank/DDBJ whole genome shotgun (WGS) entry which is preliminary data.</text>
</comment>
<protein>
    <submittedName>
        <fullName evidence="1">Uncharacterized protein</fullName>
    </submittedName>
</protein>
<sequence length="65" mass="7382">MQQQLEMVDNLLNKVDNQGNHAGALVTDKQKSKGTPLQGAELREIQTYLERVDDKRSLGNLYRIV</sequence>
<proteinExistence type="predicted"/>
<evidence type="ECO:0000313" key="1">
    <source>
        <dbReference type="EMBL" id="CAF4907644.1"/>
    </source>
</evidence>
<dbReference type="AlphaFoldDB" id="A0A821VF57"/>
<gene>
    <name evidence="1" type="ORF">UJA718_LOCUS45822</name>
</gene>
<keyword evidence="2" id="KW-1185">Reference proteome</keyword>
<dbReference type="EMBL" id="CAJOBP010078818">
    <property type="protein sequence ID" value="CAF4907644.1"/>
    <property type="molecule type" value="Genomic_DNA"/>
</dbReference>
<organism evidence="1 2">
    <name type="scientific">Rotaria socialis</name>
    <dbReference type="NCBI Taxonomy" id="392032"/>
    <lineage>
        <taxon>Eukaryota</taxon>
        <taxon>Metazoa</taxon>
        <taxon>Spiralia</taxon>
        <taxon>Gnathifera</taxon>
        <taxon>Rotifera</taxon>
        <taxon>Eurotatoria</taxon>
        <taxon>Bdelloidea</taxon>
        <taxon>Philodinida</taxon>
        <taxon>Philodinidae</taxon>
        <taxon>Rotaria</taxon>
    </lineage>
</organism>
<dbReference type="Proteomes" id="UP000663873">
    <property type="component" value="Unassembled WGS sequence"/>
</dbReference>
<evidence type="ECO:0000313" key="2">
    <source>
        <dbReference type="Proteomes" id="UP000663873"/>
    </source>
</evidence>
<feature type="non-terminal residue" evidence="1">
    <location>
        <position position="65"/>
    </location>
</feature>
<accession>A0A821VF57</accession>
<reference evidence="1" key="1">
    <citation type="submission" date="2021-02" db="EMBL/GenBank/DDBJ databases">
        <authorList>
            <person name="Nowell W R."/>
        </authorList>
    </citation>
    <scope>NUCLEOTIDE SEQUENCE</scope>
</reference>